<reference evidence="13" key="1">
    <citation type="submission" date="2022-11" db="UniProtKB">
        <authorList>
            <consortium name="WormBaseParasite"/>
        </authorList>
    </citation>
    <scope>IDENTIFICATION</scope>
</reference>
<keyword evidence="10 11" id="KW-0275">Fatty acid biosynthesis</keyword>
<evidence type="ECO:0000313" key="13">
    <source>
        <dbReference type="WBParaSite" id="PSAMB.scaffold2101size25404.g16414.t1"/>
    </source>
</evidence>
<evidence type="ECO:0000256" key="8">
    <source>
        <dbReference type="ARBA" id="ARBA00023098"/>
    </source>
</evidence>
<comment type="catalytic activity">
    <reaction evidence="11">
        <text>a very-long-chain acyl-CoA + malonyl-CoA + H(+) = a very-long-chain 3-oxoacyl-CoA + CO2 + CoA</text>
        <dbReference type="Rhea" id="RHEA:32727"/>
        <dbReference type="ChEBI" id="CHEBI:15378"/>
        <dbReference type="ChEBI" id="CHEBI:16526"/>
        <dbReference type="ChEBI" id="CHEBI:57287"/>
        <dbReference type="ChEBI" id="CHEBI:57384"/>
        <dbReference type="ChEBI" id="CHEBI:90725"/>
        <dbReference type="ChEBI" id="CHEBI:90736"/>
        <dbReference type="EC" id="2.3.1.199"/>
    </reaction>
</comment>
<keyword evidence="12" id="KW-1185">Reference proteome</keyword>
<dbReference type="Proteomes" id="UP000887566">
    <property type="component" value="Unplaced"/>
</dbReference>
<comment type="subcellular location">
    <subcellularLocation>
        <location evidence="1">Membrane</location>
        <topology evidence="1">Multi-pass membrane protein</topology>
    </subcellularLocation>
</comment>
<dbReference type="GO" id="GO:0005789">
    <property type="term" value="C:endoplasmic reticulum membrane"/>
    <property type="evidence" value="ECO:0007669"/>
    <property type="project" value="TreeGrafter"/>
</dbReference>
<dbReference type="InterPro" id="IPR002076">
    <property type="entry name" value="ELO_fam"/>
</dbReference>
<evidence type="ECO:0000256" key="11">
    <source>
        <dbReference type="RuleBase" id="RU361115"/>
    </source>
</evidence>
<keyword evidence="7 11" id="KW-1133">Transmembrane helix</keyword>
<comment type="pathway">
    <text evidence="2">Lipid metabolism; fatty acid biosynthesis.</text>
</comment>
<name>A0A914VJ86_9BILA</name>
<dbReference type="Pfam" id="PF01151">
    <property type="entry name" value="ELO"/>
    <property type="match status" value="1"/>
</dbReference>
<feature type="transmembrane region" description="Helical" evidence="11">
    <location>
        <begin position="158"/>
        <end position="176"/>
    </location>
</feature>
<evidence type="ECO:0000256" key="7">
    <source>
        <dbReference type="ARBA" id="ARBA00022989"/>
    </source>
</evidence>
<evidence type="ECO:0000256" key="3">
    <source>
        <dbReference type="ARBA" id="ARBA00022516"/>
    </source>
</evidence>
<dbReference type="GO" id="GO:0009922">
    <property type="term" value="F:fatty acid elongase activity"/>
    <property type="evidence" value="ECO:0007669"/>
    <property type="project" value="UniProtKB-EC"/>
</dbReference>
<dbReference type="GO" id="GO:0034625">
    <property type="term" value="P:fatty acid elongation, monounsaturated fatty acid"/>
    <property type="evidence" value="ECO:0007669"/>
    <property type="project" value="TreeGrafter"/>
</dbReference>
<dbReference type="GO" id="GO:0042761">
    <property type="term" value="P:very long-chain fatty acid biosynthetic process"/>
    <property type="evidence" value="ECO:0007669"/>
    <property type="project" value="TreeGrafter"/>
</dbReference>
<protein>
    <recommendedName>
        <fullName evidence="11">Elongation of very long chain fatty acids protein</fullName>
        <ecNumber evidence="11">2.3.1.199</ecNumber>
    </recommendedName>
    <alternativeName>
        <fullName evidence="11">Very-long-chain 3-oxoacyl-CoA synthase</fullName>
    </alternativeName>
</protein>
<accession>A0A914VJ86</accession>
<dbReference type="PANTHER" id="PTHR11157:SF17">
    <property type="entry name" value="ELONGATION OF VERY LONG CHAIN FATTY ACIDS PROTEIN 6"/>
    <property type="match status" value="1"/>
</dbReference>
<dbReference type="EC" id="2.3.1.199" evidence="11"/>
<feature type="transmembrane region" description="Helical" evidence="11">
    <location>
        <begin position="188"/>
        <end position="212"/>
    </location>
</feature>
<evidence type="ECO:0000313" key="12">
    <source>
        <dbReference type="Proteomes" id="UP000887566"/>
    </source>
</evidence>
<feature type="transmembrane region" description="Helical" evidence="11">
    <location>
        <begin position="107"/>
        <end position="127"/>
    </location>
</feature>
<keyword evidence="9 11" id="KW-0472">Membrane</keyword>
<evidence type="ECO:0000256" key="4">
    <source>
        <dbReference type="ARBA" id="ARBA00022679"/>
    </source>
</evidence>
<evidence type="ECO:0000256" key="1">
    <source>
        <dbReference type="ARBA" id="ARBA00004141"/>
    </source>
</evidence>
<dbReference type="InterPro" id="IPR030457">
    <property type="entry name" value="ELO_CS"/>
</dbReference>
<sequence length="260" mass="29444">MSMNKSAEEDFDLTAALEWVREQRLKVLGVAVVYVLFVQLGPRLLGTTKSSSSALRVATVFWNAANGAFSMWMLAQVTPAFLRAASRGWTYSICVVDDYYTGPTGRAAFLFVLSKLWELGDTVLLVIGGRPVRFLHWYHHAIVLLQVWWTYVDGGACVRWATWMNVAVHSAMYPYFAMHALGMRLPRWTARCITTAQIAQFLVGSIVLAFVFREAILLYRPCDTDPVAIAAHLFVYLSFLVLFSHFFYVSYVNKNKSKTI</sequence>
<organism evidence="12 13">
    <name type="scientific">Plectus sambesii</name>
    <dbReference type="NCBI Taxonomy" id="2011161"/>
    <lineage>
        <taxon>Eukaryota</taxon>
        <taxon>Metazoa</taxon>
        <taxon>Ecdysozoa</taxon>
        <taxon>Nematoda</taxon>
        <taxon>Chromadorea</taxon>
        <taxon>Plectida</taxon>
        <taxon>Plectina</taxon>
        <taxon>Plectoidea</taxon>
        <taxon>Plectidae</taxon>
        <taxon>Plectus</taxon>
    </lineage>
</organism>
<proteinExistence type="inferred from homology"/>
<evidence type="ECO:0000256" key="9">
    <source>
        <dbReference type="ARBA" id="ARBA00023136"/>
    </source>
</evidence>
<feature type="transmembrane region" description="Helical" evidence="11">
    <location>
        <begin position="134"/>
        <end position="152"/>
    </location>
</feature>
<keyword evidence="3 11" id="KW-0444">Lipid biosynthesis</keyword>
<comment type="similarity">
    <text evidence="11">Belongs to the ELO family.</text>
</comment>
<dbReference type="PROSITE" id="PS01188">
    <property type="entry name" value="ELO"/>
    <property type="match status" value="1"/>
</dbReference>
<evidence type="ECO:0000256" key="5">
    <source>
        <dbReference type="ARBA" id="ARBA00022692"/>
    </source>
</evidence>
<dbReference type="GO" id="GO:0034626">
    <property type="term" value="P:fatty acid elongation, polyunsaturated fatty acid"/>
    <property type="evidence" value="ECO:0007669"/>
    <property type="project" value="TreeGrafter"/>
</dbReference>
<feature type="transmembrane region" description="Helical" evidence="11">
    <location>
        <begin position="227"/>
        <end position="249"/>
    </location>
</feature>
<dbReference type="PANTHER" id="PTHR11157">
    <property type="entry name" value="FATTY ACID ACYL TRANSFERASE-RELATED"/>
    <property type="match status" value="1"/>
</dbReference>
<feature type="transmembrane region" description="Helical" evidence="11">
    <location>
        <begin position="57"/>
        <end position="75"/>
    </location>
</feature>
<dbReference type="WBParaSite" id="PSAMB.scaffold2101size25404.g16414.t1">
    <property type="protein sequence ID" value="PSAMB.scaffold2101size25404.g16414.t1"/>
    <property type="gene ID" value="PSAMB.scaffold2101size25404.g16414"/>
</dbReference>
<keyword evidence="8 11" id="KW-0443">Lipid metabolism</keyword>
<dbReference type="AlphaFoldDB" id="A0A914VJ86"/>
<dbReference type="GO" id="GO:0030148">
    <property type="term" value="P:sphingolipid biosynthetic process"/>
    <property type="evidence" value="ECO:0007669"/>
    <property type="project" value="TreeGrafter"/>
</dbReference>
<evidence type="ECO:0000256" key="6">
    <source>
        <dbReference type="ARBA" id="ARBA00022832"/>
    </source>
</evidence>
<evidence type="ECO:0000256" key="2">
    <source>
        <dbReference type="ARBA" id="ARBA00005194"/>
    </source>
</evidence>
<keyword evidence="4 11" id="KW-0808">Transferase</keyword>
<feature type="transmembrane region" description="Helical" evidence="11">
    <location>
        <begin position="27"/>
        <end position="45"/>
    </location>
</feature>
<keyword evidence="5 11" id="KW-0812">Transmembrane</keyword>
<keyword evidence="6 11" id="KW-0276">Fatty acid metabolism</keyword>
<dbReference type="GO" id="GO:0019367">
    <property type="term" value="P:fatty acid elongation, saturated fatty acid"/>
    <property type="evidence" value="ECO:0007669"/>
    <property type="project" value="TreeGrafter"/>
</dbReference>
<evidence type="ECO:0000256" key="10">
    <source>
        <dbReference type="ARBA" id="ARBA00023160"/>
    </source>
</evidence>